<evidence type="ECO:0000313" key="10">
    <source>
        <dbReference type="EMBL" id="EYC33892.1"/>
    </source>
</evidence>
<dbReference type="Pfam" id="PF01400">
    <property type="entry name" value="Astacin"/>
    <property type="match status" value="1"/>
</dbReference>
<feature type="domain" description="Peptidase M12A" evidence="9">
    <location>
        <begin position="81"/>
        <end position="268"/>
    </location>
</feature>
<dbReference type="PRINTS" id="PR00480">
    <property type="entry name" value="ASTACIN"/>
</dbReference>
<dbReference type="EC" id="3.4.24.-" evidence="8"/>
<dbReference type="AlphaFoldDB" id="A0A016W3L2"/>
<comment type="caution">
    <text evidence="10">The sequence shown here is derived from an EMBL/GenBank/DDBJ whole genome shotgun (WGS) entry which is preliminary data.</text>
</comment>
<protein>
    <recommendedName>
        <fullName evidence="8">Metalloendopeptidase</fullName>
        <ecNumber evidence="8">3.4.24.-</ecNumber>
    </recommendedName>
</protein>
<name>A0A016W3L2_9BILA</name>
<feature type="binding site" evidence="7">
    <location>
        <position position="180"/>
    </location>
    <ligand>
        <name>Zn(2+)</name>
        <dbReference type="ChEBI" id="CHEBI:29105"/>
        <note>catalytic</note>
    </ligand>
</feature>
<evidence type="ECO:0000256" key="1">
    <source>
        <dbReference type="ARBA" id="ARBA00022670"/>
    </source>
</evidence>
<dbReference type="Proteomes" id="UP000024635">
    <property type="component" value="Unassembled WGS sequence"/>
</dbReference>
<feature type="binding site" evidence="7">
    <location>
        <position position="174"/>
    </location>
    <ligand>
        <name>Zn(2+)</name>
        <dbReference type="ChEBI" id="CHEBI:29105"/>
        <note>catalytic</note>
    </ligand>
</feature>
<evidence type="ECO:0000259" key="9">
    <source>
        <dbReference type="PROSITE" id="PS51864"/>
    </source>
</evidence>
<gene>
    <name evidence="10" type="primary">Acey_s0001.g145</name>
    <name evidence="10" type="ORF">Y032_0001g145</name>
</gene>
<dbReference type="EMBL" id="JARK01001337">
    <property type="protein sequence ID" value="EYC33892.1"/>
    <property type="molecule type" value="Genomic_DNA"/>
</dbReference>
<dbReference type="InterPro" id="IPR006026">
    <property type="entry name" value="Peptidase_Metallo"/>
</dbReference>
<dbReference type="SMART" id="SM00235">
    <property type="entry name" value="ZnMc"/>
    <property type="match status" value="1"/>
</dbReference>
<dbReference type="Gene3D" id="3.40.390.10">
    <property type="entry name" value="Collagenase (Catalytic Domain)"/>
    <property type="match status" value="1"/>
</dbReference>
<dbReference type="GO" id="GO:0004222">
    <property type="term" value="F:metalloendopeptidase activity"/>
    <property type="evidence" value="ECO:0007669"/>
    <property type="project" value="UniProtKB-UniRule"/>
</dbReference>
<feature type="chain" id="PRO_5005101021" description="Metalloendopeptidase" evidence="8">
    <location>
        <begin position="25"/>
        <end position="308"/>
    </location>
</feature>
<accession>A0A016W3L2</accession>
<keyword evidence="2 7" id="KW-0479">Metal-binding</keyword>
<keyword evidence="3 7" id="KW-0378">Hydrolase</keyword>
<sequence length="308" mass="34906">MTRIAVAFLCILWSGGINPGVVSAEETIENGVAEGFGIPPFRTKRENDETIVEGDIIVSKREASETFGDASMSGGREKRQAALGKLHGKWLGGVNYVFNASASKRLENCFRKAAAAWERDTCINFRQGKPGDYIFVTDLGCYSSYVGRKGGKQILSLRSYCEVELGNAIHEIGHALGLYHTSSRYDRNTYITVEPDIVEKYPNEFRIVTNEESENYETEYDYGSVMHHTQNVHYPIMFPADENYRRTMGSHIISFTDLWLINKHYGCLGWITSLKMVDLNFCPVPTCEIILFSLFKRFEMHLTERSCP</sequence>
<dbReference type="InterPro" id="IPR001506">
    <property type="entry name" value="Peptidase_M12A"/>
</dbReference>
<keyword evidence="1 7" id="KW-0645">Protease</keyword>
<keyword evidence="8" id="KW-0732">Signal</keyword>
<feature type="binding site" evidence="7">
    <location>
        <position position="170"/>
    </location>
    <ligand>
        <name>Zn(2+)</name>
        <dbReference type="ChEBI" id="CHEBI:29105"/>
        <note>catalytic</note>
    </ligand>
</feature>
<evidence type="ECO:0000256" key="3">
    <source>
        <dbReference type="ARBA" id="ARBA00022801"/>
    </source>
</evidence>
<dbReference type="GO" id="GO:0006508">
    <property type="term" value="P:proteolysis"/>
    <property type="evidence" value="ECO:0007669"/>
    <property type="project" value="UniProtKB-KW"/>
</dbReference>
<comment type="caution">
    <text evidence="7">Lacks conserved residue(s) required for the propagation of feature annotation.</text>
</comment>
<reference evidence="11" key="1">
    <citation type="journal article" date="2015" name="Nat. Genet.">
        <title>The genome and transcriptome of the zoonotic hookworm Ancylostoma ceylanicum identify infection-specific gene families.</title>
        <authorList>
            <person name="Schwarz E.M."/>
            <person name="Hu Y."/>
            <person name="Antoshechkin I."/>
            <person name="Miller M.M."/>
            <person name="Sternberg P.W."/>
            <person name="Aroian R.V."/>
        </authorList>
    </citation>
    <scope>NUCLEOTIDE SEQUENCE</scope>
    <source>
        <strain evidence="11">HY135</strain>
    </source>
</reference>
<evidence type="ECO:0000256" key="7">
    <source>
        <dbReference type="PROSITE-ProRule" id="PRU01211"/>
    </source>
</evidence>
<evidence type="ECO:0000256" key="4">
    <source>
        <dbReference type="ARBA" id="ARBA00022833"/>
    </source>
</evidence>
<dbReference type="SUPFAM" id="SSF55486">
    <property type="entry name" value="Metalloproteases ('zincins'), catalytic domain"/>
    <property type="match status" value="1"/>
</dbReference>
<keyword evidence="6" id="KW-1015">Disulfide bond</keyword>
<feature type="active site" evidence="7">
    <location>
        <position position="171"/>
    </location>
</feature>
<dbReference type="InterPro" id="IPR024079">
    <property type="entry name" value="MetalloPept_cat_dom_sf"/>
</dbReference>
<dbReference type="OrthoDB" id="291007at2759"/>
<dbReference type="STRING" id="53326.A0A016W3L2"/>
<dbReference type="GO" id="GO:0008270">
    <property type="term" value="F:zinc ion binding"/>
    <property type="evidence" value="ECO:0007669"/>
    <property type="project" value="UniProtKB-UniRule"/>
</dbReference>
<evidence type="ECO:0000313" key="11">
    <source>
        <dbReference type="Proteomes" id="UP000024635"/>
    </source>
</evidence>
<organism evidence="10 11">
    <name type="scientific">Ancylostoma ceylanicum</name>
    <dbReference type="NCBI Taxonomy" id="53326"/>
    <lineage>
        <taxon>Eukaryota</taxon>
        <taxon>Metazoa</taxon>
        <taxon>Ecdysozoa</taxon>
        <taxon>Nematoda</taxon>
        <taxon>Chromadorea</taxon>
        <taxon>Rhabditida</taxon>
        <taxon>Rhabditina</taxon>
        <taxon>Rhabditomorpha</taxon>
        <taxon>Strongyloidea</taxon>
        <taxon>Ancylostomatidae</taxon>
        <taxon>Ancylostomatinae</taxon>
        <taxon>Ancylostoma</taxon>
    </lineage>
</organism>
<keyword evidence="5 7" id="KW-0482">Metalloprotease</keyword>
<feature type="signal peptide" evidence="8">
    <location>
        <begin position="1"/>
        <end position="24"/>
    </location>
</feature>
<keyword evidence="4 7" id="KW-0862">Zinc</keyword>
<comment type="cofactor">
    <cofactor evidence="7 8">
        <name>Zn(2+)</name>
        <dbReference type="ChEBI" id="CHEBI:29105"/>
    </cofactor>
    <text evidence="7 8">Binds 1 zinc ion per subunit.</text>
</comment>
<evidence type="ECO:0000256" key="8">
    <source>
        <dbReference type="RuleBase" id="RU361183"/>
    </source>
</evidence>
<evidence type="ECO:0000256" key="6">
    <source>
        <dbReference type="ARBA" id="ARBA00023157"/>
    </source>
</evidence>
<dbReference type="PANTHER" id="PTHR10127:SF780">
    <property type="entry name" value="METALLOENDOPEPTIDASE"/>
    <property type="match status" value="1"/>
</dbReference>
<evidence type="ECO:0000256" key="5">
    <source>
        <dbReference type="ARBA" id="ARBA00023049"/>
    </source>
</evidence>
<proteinExistence type="predicted"/>
<keyword evidence="11" id="KW-1185">Reference proteome</keyword>
<dbReference type="PROSITE" id="PS51864">
    <property type="entry name" value="ASTACIN"/>
    <property type="match status" value="1"/>
</dbReference>
<evidence type="ECO:0000256" key="2">
    <source>
        <dbReference type="ARBA" id="ARBA00022723"/>
    </source>
</evidence>
<dbReference type="PANTHER" id="PTHR10127">
    <property type="entry name" value="DISCOIDIN, CUB, EGF, LAMININ , AND ZINC METALLOPROTEASE DOMAIN CONTAINING"/>
    <property type="match status" value="1"/>
</dbReference>